<protein>
    <submittedName>
        <fullName evidence="2">Lipocalin-like protein</fullName>
    </submittedName>
</protein>
<keyword evidence="3" id="KW-1185">Reference proteome</keyword>
<dbReference type="RefSeq" id="WP_162844364.1">
    <property type="nucleotide sequence ID" value="NZ_QRAP01000002.1"/>
</dbReference>
<dbReference type="Pfam" id="PF13924">
    <property type="entry name" value="Lipocalin_5"/>
    <property type="match status" value="1"/>
</dbReference>
<organism evidence="2 3">
    <name type="scientific">Enterobacillus tribolii</name>
    <dbReference type="NCBI Taxonomy" id="1487935"/>
    <lineage>
        <taxon>Bacteria</taxon>
        <taxon>Pseudomonadati</taxon>
        <taxon>Pseudomonadota</taxon>
        <taxon>Gammaproteobacteria</taxon>
        <taxon>Enterobacterales</taxon>
        <taxon>Hafniaceae</taxon>
        <taxon>Enterobacillus</taxon>
    </lineage>
</organism>
<evidence type="ECO:0000313" key="2">
    <source>
        <dbReference type="EMBL" id="RDK95531.1"/>
    </source>
</evidence>
<gene>
    <name evidence="2" type="ORF">C8D90_1022</name>
</gene>
<feature type="domain" description="Lipocalin-like" evidence="1">
    <location>
        <begin position="5"/>
        <end position="129"/>
    </location>
</feature>
<accession>A0A370R0U5</accession>
<sequence length="148" mass="16955">MKTLIGSWRLESVEYLVNGKRLYPLGERPVGRLVYGENGYMSAILMRSGRKRIGFPSDAFYVRGALFAKCRGLLRYMRASMQGTSYSGRYTCEGNEVTHHIDIASYPDLEGEERVRVIDVDGDRLTIEMQDIAECHGRLVWLREMPVK</sequence>
<evidence type="ECO:0000259" key="1">
    <source>
        <dbReference type="Pfam" id="PF13924"/>
    </source>
</evidence>
<evidence type="ECO:0000313" key="3">
    <source>
        <dbReference type="Proteomes" id="UP000254848"/>
    </source>
</evidence>
<dbReference type="Proteomes" id="UP000254848">
    <property type="component" value="Unassembled WGS sequence"/>
</dbReference>
<dbReference type="AlphaFoldDB" id="A0A370R0U5"/>
<reference evidence="2 3" key="1">
    <citation type="submission" date="2018-07" db="EMBL/GenBank/DDBJ databases">
        <title>Genomic Encyclopedia of Type Strains, Phase IV (KMG-IV): sequencing the most valuable type-strain genomes for metagenomic binning, comparative biology and taxonomic classification.</title>
        <authorList>
            <person name="Goeker M."/>
        </authorList>
    </citation>
    <scope>NUCLEOTIDE SEQUENCE [LARGE SCALE GENOMIC DNA]</scope>
    <source>
        <strain evidence="2 3">DSM 103736</strain>
    </source>
</reference>
<proteinExistence type="predicted"/>
<comment type="caution">
    <text evidence="2">The sequence shown here is derived from an EMBL/GenBank/DDBJ whole genome shotgun (WGS) entry which is preliminary data.</text>
</comment>
<dbReference type="InterPro" id="IPR024311">
    <property type="entry name" value="Lipocalin-like"/>
</dbReference>
<dbReference type="EMBL" id="QRAP01000002">
    <property type="protein sequence ID" value="RDK95531.1"/>
    <property type="molecule type" value="Genomic_DNA"/>
</dbReference>
<name>A0A370R0U5_9GAMM</name>